<evidence type="ECO:0000256" key="1">
    <source>
        <dbReference type="SAM" id="MobiDB-lite"/>
    </source>
</evidence>
<keyword evidence="4" id="KW-1185">Reference proteome</keyword>
<dbReference type="OrthoDB" id="428651at2759"/>
<organism evidence="2">
    <name type="scientific">Cladocopium goreaui</name>
    <dbReference type="NCBI Taxonomy" id="2562237"/>
    <lineage>
        <taxon>Eukaryota</taxon>
        <taxon>Sar</taxon>
        <taxon>Alveolata</taxon>
        <taxon>Dinophyceae</taxon>
        <taxon>Suessiales</taxon>
        <taxon>Symbiodiniaceae</taxon>
        <taxon>Cladocopium</taxon>
    </lineage>
</organism>
<feature type="compositionally biased region" description="Basic and acidic residues" evidence="1">
    <location>
        <begin position="637"/>
        <end position="650"/>
    </location>
</feature>
<reference evidence="3" key="2">
    <citation type="submission" date="2024-04" db="EMBL/GenBank/DDBJ databases">
        <authorList>
            <person name="Chen Y."/>
            <person name="Shah S."/>
            <person name="Dougan E. K."/>
            <person name="Thang M."/>
            <person name="Chan C."/>
        </authorList>
    </citation>
    <scope>NUCLEOTIDE SEQUENCE [LARGE SCALE GENOMIC DNA]</scope>
</reference>
<comment type="caution">
    <text evidence="2">The sequence shown here is derived from an EMBL/GenBank/DDBJ whole genome shotgun (WGS) entry which is preliminary data.</text>
</comment>
<sequence>MGKGGCRRQATPTIDMEHLEDLLKDHVKKVGHSQAFQFGKYLSISKAQAINAGALLAQEDFLLKLVAVSDGLLFNYKDLKEGFTQVCRAFPGLKESFDLEMRSTLGGKLAESTMTMCTHMRRLRVPQKFQEACSTLSDWQVEKLEGLRAAFGVDIDKGPNMKSGASGSKAKKEEESREDEEGSCETQDLLDLEVPRTPGKDGPSLLDAALQVSPVPARKQNLKAAMGLKKPAAAGSKKPAGKILKEINKKSKIAKAKVNKDKVDYKEAEMRLMPYRKTTAVAVVAKGVGQLFQVVTFKNVEKNSKAARKLMEMLKKGSSLADVLAAKATQATQPQATQATQPQAAQPQATQQAAQPAQAAATEPGKGKGGKKEGSTAEEEGSKKKDFNPSQGGLQSKGYREMLRQLHHQKAPEMAWNEFQDRLGMAASERMELGWLKEDSLRVHLRKAYHKYVEEKQGKGMAFAFDTFLEEMIDYMDNQVQEEDEAMGTGPRGYLVWVPEEDSEEESKEAEKVAEELMPNVPEYKDGSLDPSFWEEHWNLFKQCGECKEYTYVNKNHMLRAPGCRGCMKAECNGNRKNGKKNLLKLLAKYHGESWEAMGLKRPSSKVENKVAKKPAAKVTKVAKFKKPAAQTGKKGILKEKKKEVEKDNGEEGEEEEMLTDDEVVHTVTSKNLKTHQQLLDAKLCSAKEIDKALAKLPANEVQSLWKKFEKNRQMAGAESSYKEATKGTGSQERKHKLLRSFILDGGSIAKNYKEAMLVYEKTDEKGGMVKFNTWKQQVDKYGKVEAMSRLKAGTMKFRKSPADPRFFEFADESEYVKWKAKKSQTVAYKTDKHKAGKDDWLSMENLNLEDVGDASFALAGNQLDDMEIEPELKDFFNKQLSVKDDEDKDTKKQKEKEEAKEKKNKWEEMSNVSKDDNKSTLLKKLLAFKAELCKDEGALQEAKLDMKGKAGCKDELKILSSALTEVQTCQKKIEKAINSGSKKEESKKALLESLAALEKSKKCKKLVAGPPKKKAKKEEEEEDCNHSTMAKRRKILYVKGEETANPRYAHWVLDPNEDSQVLIPPSPEVVETEEEEEEARPKENIANMQGKKRKHVPDPGDEMQLTSPLAIMLLNKFCWGRISACEVQQYAAAAMMSGASGQDLHTLAKLGGSGFAKQNCHRDLVRAFFGGMSSPQPVQVATVVRVKNAEGLVLEKEKDLPVILPEAWVDTLQNKNLLQELACSQKTLKEFWLKQVDSLLVVSMRCAISGVAIKQSQLLLTCLPKSAGTASSMKPIWEAIAGSFKKMAEAGKGVLFVVAGDLEWFSSDFGWPTAMSNNPCPYCLCDNYFEEEKSVRPFTDFRKDATWKSTLRSVSAPPPVSHPLFGVPGSSFWSMKLDLLHLVDLGVASHIHGNLLATIVKSLPMGKKRALVEVNKMVAMRYEELETPAGERIPRLNVSDIFGDEFPCLKHVKGRRVRKFATVATLLAGTLATNTKGKHMEALCKAMEEAYDLCDLKEYVWDKKVGQQFQEKTEAILGHYSWLAKNSMKSAECMWSLVQKHHLMAHYPAQCQYLAPRSCWAYGGESFMSLMVAVAGSSVKSTPAWMLPSKVLAKFEYAFHLMPEGIFNPDLEENEEV</sequence>
<feature type="region of interest" description="Disordered" evidence="1">
    <location>
        <begin position="887"/>
        <end position="914"/>
    </location>
</feature>
<feature type="compositionally biased region" description="Low complexity" evidence="1">
    <location>
        <begin position="333"/>
        <end position="364"/>
    </location>
</feature>
<dbReference type="Proteomes" id="UP001152797">
    <property type="component" value="Unassembled WGS sequence"/>
</dbReference>
<proteinExistence type="predicted"/>
<name>A0A9P1M5U3_9DINO</name>
<dbReference type="EMBL" id="CAMXCT010006768">
    <property type="protein sequence ID" value="CAI4019735.1"/>
    <property type="molecule type" value="Genomic_DNA"/>
</dbReference>
<feature type="region of interest" description="Disordered" evidence="1">
    <location>
        <begin position="1069"/>
        <end position="1101"/>
    </location>
</feature>
<dbReference type="EMBL" id="CAMXCT020006768">
    <property type="protein sequence ID" value="CAL1173110.1"/>
    <property type="molecule type" value="Genomic_DNA"/>
</dbReference>
<feature type="region of interest" description="Disordered" evidence="1">
    <location>
        <begin position="631"/>
        <end position="659"/>
    </location>
</feature>
<dbReference type="EMBL" id="CAMXCT030006768">
    <property type="protein sequence ID" value="CAL4807047.1"/>
    <property type="molecule type" value="Genomic_DNA"/>
</dbReference>
<evidence type="ECO:0000313" key="3">
    <source>
        <dbReference type="EMBL" id="CAL1173110.1"/>
    </source>
</evidence>
<feature type="compositionally biased region" description="Acidic residues" evidence="1">
    <location>
        <begin position="176"/>
        <end position="186"/>
    </location>
</feature>
<evidence type="ECO:0000313" key="4">
    <source>
        <dbReference type="Proteomes" id="UP001152797"/>
    </source>
</evidence>
<evidence type="ECO:0000313" key="2">
    <source>
        <dbReference type="EMBL" id="CAI4019735.1"/>
    </source>
</evidence>
<feature type="region of interest" description="Disordered" evidence="1">
    <location>
        <begin position="333"/>
        <end position="395"/>
    </location>
</feature>
<accession>A0A9P1M5U3</accession>
<protein>
    <submittedName>
        <fullName evidence="2">Uncharacterized protein</fullName>
    </submittedName>
</protein>
<reference evidence="2" key="1">
    <citation type="submission" date="2022-10" db="EMBL/GenBank/DDBJ databases">
        <authorList>
            <person name="Chen Y."/>
            <person name="Dougan E. K."/>
            <person name="Chan C."/>
            <person name="Rhodes N."/>
            <person name="Thang M."/>
        </authorList>
    </citation>
    <scope>NUCLEOTIDE SEQUENCE</scope>
</reference>
<feature type="region of interest" description="Disordered" evidence="1">
    <location>
        <begin position="158"/>
        <end position="186"/>
    </location>
</feature>
<feature type="compositionally biased region" description="Basic and acidic residues" evidence="1">
    <location>
        <begin position="370"/>
        <end position="387"/>
    </location>
</feature>
<gene>
    <name evidence="2" type="ORF">C1SCF055_LOCUS44217</name>
</gene>